<comment type="similarity">
    <text evidence="7 8">Belongs to the tRNA nucleotidyltransferase/poly(A) polymerase family.</text>
</comment>
<dbReference type="Gene3D" id="1.10.3090.10">
    <property type="entry name" value="cca-adding enzyme, domain 2"/>
    <property type="match status" value="1"/>
</dbReference>
<dbReference type="GO" id="GO:0005524">
    <property type="term" value="F:ATP binding"/>
    <property type="evidence" value="ECO:0007669"/>
    <property type="project" value="UniProtKB-UniRule"/>
</dbReference>
<feature type="domain" description="Poly A polymerase head" evidence="9">
    <location>
        <begin position="34"/>
        <end position="167"/>
    </location>
</feature>
<keyword evidence="5 7" id="KW-0694">RNA-binding</keyword>
<sequence>MKLIIKKNNNISQRKISKNSIKVLYRLSKSGYEAYLVGGGVRDLLLGKKPKDFDIATNAKPNEIRKLFKNCRLIGRRFIIAHLIFKSEIIEVSTFRTKNNNTDKKKPYPNMKKSTSGMLLVDNTFGKIEEDVYRRDLTINALYYNIQDFSIRDYVGGIKDIKMKIIRLIGDAETRYREDPVRMLRVIRFSVQLHMHIDRETEAPIVKLSALLKHIPRARLFNESIKLFCLGYGYLTYMRLKKYSLIYPLLPFLLNKFSKKNTKFLQNIIIACLKKVDSYSSHHSIRCPSFLFASLLWYPLREKIQILLIKKNIKYLKAYSVSVHYILKKYSLLLGIPKNILINIEKIWNLQTEIEKKKNHETKETKKNNIFFQALELISLRSRIENKIELKKTLFLWNKKNIFFKKKY</sequence>
<keyword evidence="3 7" id="KW-0547">Nucleotide-binding</keyword>
<keyword evidence="6 7" id="KW-0804">Transcription</keyword>
<dbReference type="InterPro" id="IPR002646">
    <property type="entry name" value="PolA_pol_head_dom"/>
</dbReference>
<name>A0A451CWV8_9GAMM</name>
<organism evidence="12 13">
    <name type="scientific">Buchnera aphidicola</name>
    <name type="common">Cinara cf. splendens/pseudotsugae 3390</name>
    <dbReference type="NCBI Taxonomy" id="2518980"/>
    <lineage>
        <taxon>Bacteria</taxon>
        <taxon>Pseudomonadati</taxon>
        <taxon>Pseudomonadota</taxon>
        <taxon>Gammaproteobacteria</taxon>
        <taxon>Enterobacterales</taxon>
        <taxon>Erwiniaceae</taxon>
        <taxon>Buchnera</taxon>
    </lineage>
</organism>
<evidence type="ECO:0000256" key="5">
    <source>
        <dbReference type="ARBA" id="ARBA00022884"/>
    </source>
</evidence>
<comment type="function">
    <text evidence="7">Adds poly(A) tail to the 3' end of many RNAs, which usually targets these RNAs for decay. Plays a significant role in the global control of gene expression, through influencing the rate of transcript degradation, and in the general RNA quality control.</text>
</comment>
<protein>
    <recommendedName>
        <fullName evidence="7">Poly(A) polymerase I</fullName>
        <shortName evidence="7">PAP I</shortName>
        <ecNumber evidence="7">2.7.7.19</ecNumber>
    </recommendedName>
</protein>
<dbReference type="GO" id="GO:1990817">
    <property type="term" value="F:poly(A) RNA polymerase activity"/>
    <property type="evidence" value="ECO:0007669"/>
    <property type="project" value="UniProtKB-UniRule"/>
</dbReference>
<dbReference type="SUPFAM" id="SSF81301">
    <property type="entry name" value="Nucleotidyltransferase"/>
    <property type="match status" value="1"/>
</dbReference>
<keyword evidence="1 7" id="KW-0507">mRNA processing</keyword>
<evidence type="ECO:0000256" key="7">
    <source>
        <dbReference type="HAMAP-Rule" id="MF_00957"/>
    </source>
</evidence>
<dbReference type="NCBIfam" id="TIGR01942">
    <property type="entry name" value="pcnB"/>
    <property type="match status" value="1"/>
</dbReference>
<comment type="catalytic activity">
    <reaction evidence="7">
        <text>RNA(n) + ATP = RNA(n)-3'-adenine ribonucleotide + diphosphate</text>
        <dbReference type="Rhea" id="RHEA:11332"/>
        <dbReference type="Rhea" id="RHEA-COMP:14527"/>
        <dbReference type="Rhea" id="RHEA-COMP:17347"/>
        <dbReference type="ChEBI" id="CHEBI:30616"/>
        <dbReference type="ChEBI" id="CHEBI:33019"/>
        <dbReference type="ChEBI" id="CHEBI:140395"/>
        <dbReference type="ChEBI" id="CHEBI:173115"/>
        <dbReference type="EC" id="2.7.7.19"/>
    </reaction>
</comment>
<feature type="active site" evidence="7">
    <location>
        <position position="54"/>
    </location>
</feature>
<dbReference type="Proteomes" id="UP000294466">
    <property type="component" value="Chromosome"/>
</dbReference>
<evidence type="ECO:0000256" key="6">
    <source>
        <dbReference type="ARBA" id="ARBA00023163"/>
    </source>
</evidence>
<evidence type="ECO:0000313" key="13">
    <source>
        <dbReference type="Proteomes" id="UP000294466"/>
    </source>
</evidence>
<keyword evidence="12" id="KW-0548">Nucleotidyltransferase</keyword>
<dbReference type="PANTHER" id="PTHR43051">
    <property type="entry name" value="POLYNUCLEOTIDE ADENYLYLTRANSFERASE FAMILY PROTEIN"/>
    <property type="match status" value="1"/>
</dbReference>
<evidence type="ECO:0000256" key="8">
    <source>
        <dbReference type="RuleBase" id="RU003953"/>
    </source>
</evidence>
<evidence type="ECO:0000256" key="4">
    <source>
        <dbReference type="ARBA" id="ARBA00022840"/>
    </source>
</evidence>
<dbReference type="PANTHER" id="PTHR43051:SF1">
    <property type="entry name" value="POLYNUCLEOTIDE ADENYLYLTRANSFERASE FAMILY PROTEIN"/>
    <property type="match status" value="1"/>
</dbReference>
<dbReference type="GO" id="GO:0043633">
    <property type="term" value="P:polyadenylation-dependent RNA catabolic process"/>
    <property type="evidence" value="ECO:0007669"/>
    <property type="project" value="InterPro"/>
</dbReference>
<dbReference type="GO" id="GO:0006397">
    <property type="term" value="P:mRNA processing"/>
    <property type="evidence" value="ECO:0007669"/>
    <property type="project" value="UniProtKB-KW"/>
</dbReference>
<evidence type="ECO:0000313" key="12">
    <source>
        <dbReference type="EMBL" id="VFP77706.1"/>
    </source>
</evidence>
<dbReference type="EMBL" id="LR217692">
    <property type="protein sequence ID" value="VFP77706.1"/>
    <property type="molecule type" value="Genomic_DNA"/>
</dbReference>
<dbReference type="RefSeq" id="WP_154060747.1">
    <property type="nucleotide sequence ID" value="NZ_LR217692.1"/>
</dbReference>
<dbReference type="Pfam" id="PF01743">
    <property type="entry name" value="PolyA_pol"/>
    <property type="match status" value="1"/>
</dbReference>
<dbReference type="InterPro" id="IPR032828">
    <property type="entry name" value="PolyA_RNA-bd"/>
</dbReference>
<dbReference type="InterPro" id="IPR010206">
    <property type="entry name" value="PolA_pol_I"/>
</dbReference>
<dbReference type="FunFam" id="3.30.460.10:FF:000035">
    <property type="entry name" value="Poly(A) polymerase I"/>
    <property type="match status" value="1"/>
</dbReference>
<keyword evidence="2 7" id="KW-0808">Transferase</keyword>
<dbReference type="SUPFAM" id="SSF81891">
    <property type="entry name" value="Poly A polymerase C-terminal region-like"/>
    <property type="match status" value="1"/>
</dbReference>
<feature type="active site" evidence="7">
    <location>
        <position position="52"/>
    </location>
</feature>
<dbReference type="AlphaFoldDB" id="A0A451CWV8"/>
<evidence type="ECO:0000256" key="2">
    <source>
        <dbReference type="ARBA" id="ARBA00022679"/>
    </source>
</evidence>
<feature type="domain" description="tRNA nucleotidyltransferase/poly(A) polymerase RNA and SrmB- binding" evidence="11">
    <location>
        <begin position="195"/>
        <end position="253"/>
    </location>
</feature>
<dbReference type="EC" id="2.7.7.19" evidence="7"/>
<dbReference type="Pfam" id="PF12626">
    <property type="entry name" value="PolyA_pol_arg_C"/>
    <property type="match status" value="1"/>
</dbReference>
<evidence type="ECO:0000259" key="10">
    <source>
        <dbReference type="Pfam" id="PF12626"/>
    </source>
</evidence>
<evidence type="ECO:0000256" key="1">
    <source>
        <dbReference type="ARBA" id="ARBA00022664"/>
    </source>
</evidence>
<keyword evidence="4 7" id="KW-0067">ATP-binding</keyword>
<dbReference type="GO" id="GO:0003723">
    <property type="term" value="F:RNA binding"/>
    <property type="evidence" value="ECO:0007669"/>
    <property type="project" value="UniProtKB-UniRule"/>
</dbReference>
<gene>
    <name evidence="7 12" type="primary">pcnB</name>
    <name evidence="12" type="ORF">BUCISPPS3390_134</name>
</gene>
<dbReference type="Pfam" id="PF12627">
    <property type="entry name" value="PolyA_pol_RNAbd"/>
    <property type="match status" value="1"/>
</dbReference>
<dbReference type="OrthoDB" id="9805698at2"/>
<dbReference type="Gene3D" id="3.30.460.10">
    <property type="entry name" value="Beta Polymerase, domain 2"/>
    <property type="match status" value="1"/>
</dbReference>
<evidence type="ECO:0000259" key="11">
    <source>
        <dbReference type="Pfam" id="PF12627"/>
    </source>
</evidence>
<feature type="domain" description="Polymerase A arginine-rich C-terminal" evidence="10">
    <location>
        <begin position="313"/>
        <end position="397"/>
    </location>
</feature>
<proteinExistence type="inferred from homology"/>
<evidence type="ECO:0000259" key="9">
    <source>
        <dbReference type="Pfam" id="PF01743"/>
    </source>
</evidence>
<dbReference type="CDD" id="cd05398">
    <property type="entry name" value="NT_ClassII-CCAase"/>
    <property type="match status" value="1"/>
</dbReference>
<evidence type="ECO:0000256" key="3">
    <source>
        <dbReference type="ARBA" id="ARBA00022741"/>
    </source>
</evidence>
<dbReference type="InterPro" id="IPR043519">
    <property type="entry name" value="NT_sf"/>
</dbReference>
<feature type="active site" evidence="7">
    <location>
        <position position="136"/>
    </location>
</feature>
<dbReference type="InterPro" id="IPR025866">
    <property type="entry name" value="PolyA_pol_arg_C_dom"/>
</dbReference>
<accession>A0A451CWV8</accession>
<dbReference type="HAMAP" id="MF_00957">
    <property type="entry name" value="PolyA_pol"/>
    <property type="match status" value="1"/>
</dbReference>
<reference evidence="12 13" key="1">
    <citation type="submission" date="2019-02" db="EMBL/GenBank/DDBJ databases">
        <authorList>
            <person name="Manzano-Marin A."/>
            <person name="Manzano-Marin A."/>
        </authorList>
    </citation>
    <scope>NUCLEOTIDE SEQUENCE [LARGE SCALE GENOMIC DNA]</scope>
    <source>
        <strain evidence="12 13">BuCisplendens/pseudotsugae</strain>
    </source>
</reference>
<dbReference type="InterPro" id="IPR052191">
    <property type="entry name" value="tRNA_ntf/polyA_polymerase_I"/>
</dbReference>